<evidence type="ECO:0000256" key="3">
    <source>
        <dbReference type="ARBA" id="ARBA00023125"/>
    </source>
</evidence>
<dbReference type="GO" id="GO:0000987">
    <property type="term" value="F:cis-regulatory region sequence-specific DNA binding"/>
    <property type="evidence" value="ECO:0007669"/>
    <property type="project" value="InterPro"/>
</dbReference>
<sequence length="969" mass="99647">MPTPPLSSPDSLFSSKSGLSIDSAPTSGNSSFSGPASSSISSQMTSPPAQNSDLKQQSARSTPSMPGSSTSPPPPASSSQGAQMPTSNSSLTAAAAVAAAAKRRRAQTEVQRLPLRLPLLPSGSMSGNMASYGNAVTQLVPPRRLERAPVAAQPDNDLAGAKGEADAITGRRRIQIGYITNEARRASTFKKRKAGLLKKAYELAELTGSHVLVVAVNDQGKCYSFATPSLQPMVTHPEGQTLLKRCLANGQTGNDSTAFDSSQAAGEHSGFGVVESLPDEDDDEDDDEDSDGDAEMIQPQQPAKNRLLSRRGKGHALSHSVSDRSLSGANRATGPILNSQLASTAGMDMSQTLSGNYVPLKPVFLSSATTAPSSGHHSHSSSMSWSPFSHNGQSTMDYTSPPNSAPPHIVAFDQATVAHNQMLGMLTPTTSSGGPTQQSTQVPAETNMMPEPSLPASRPPLRFGRARAATMLNPIELHPLPSDSMATTAYLMGRDLPSPVNALALNLGSAYIGAGAGSGDATSGIGLGGMHVVDGSGPVGQGHHTRTFEVQSSGLGRPRSLTTFPSHHASGNGEGLGVMPSALWNFDPSLVTGAFPTSTTPSSERPMGSGTLGKRKLSMDVSVSNANNPLMSATQSGLTGDNSNSLLVTSAPIPIPSSSNLGSDTMMMQQDDMTTSRKVPRRKGATSPGTGTSPMRSSDFPLHPRAFGRTRSYTLGNPMHHLGLGDTAEVTEDEAEHAMEQHHHQQQQHQQQDFGPSFLHTSGTNGPPGGLFNPPGSSSTAVTPANVTSVDPFAAAAAAAMGGGMDQFGTGNMVAAAPRTLVSSGYDGTGGPFSGMLMGDPSSGGMFDTLNFGGVVPAHNGMLGGGGEPTLDSTNNNTIIQPGSVSSPMTSNGSGTGSVNAQGPSTDFLHRLHQQYKEHHDVQLHQHQELQRHYAELTAAVVAAGGGGGGGSGASGGGNGMSASGTPQL</sequence>
<dbReference type="PROSITE" id="PS50066">
    <property type="entry name" value="MADS_BOX_2"/>
    <property type="match status" value="1"/>
</dbReference>
<evidence type="ECO:0000256" key="2">
    <source>
        <dbReference type="ARBA" id="ARBA00023015"/>
    </source>
</evidence>
<dbReference type="AlphaFoldDB" id="A0A177TII1"/>
<feature type="region of interest" description="Disordered" evidence="6">
    <location>
        <begin position="253"/>
        <end position="332"/>
    </location>
</feature>
<dbReference type="GO" id="GO:0005634">
    <property type="term" value="C:nucleus"/>
    <property type="evidence" value="ECO:0007669"/>
    <property type="project" value="UniProtKB-SubCell"/>
</dbReference>
<feature type="compositionally biased region" description="Polar residues" evidence="6">
    <location>
        <begin position="871"/>
        <end position="904"/>
    </location>
</feature>
<dbReference type="SMART" id="SM00432">
    <property type="entry name" value="MADS"/>
    <property type="match status" value="1"/>
</dbReference>
<feature type="compositionally biased region" description="Polar residues" evidence="6">
    <location>
        <begin position="43"/>
        <end position="60"/>
    </location>
</feature>
<feature type="compositionally biased region" description="Acidic residues" evidence="6">
    <location>
        <begin position="277"/>
        <end position="294"/>
    </location>
</feature>
<dbReference type="PRINTS" id="PR00404">
    <property type="entry name" value="MADSDOMAIN"/>
</dbReference>
<evidence type="ECO:0000256" key="5">
    <source>
        <dbReference type="ARBA" id="ARBA00023242"/>
    </source>
</evidence>
<organism evidence="7 8">
    <name type="scientific">Tilletia indica</name>
    <dbReference type="NCBI Taxonomy" id="43049"/>
    <lineage>
        <taxon>Eukaryota</taxon>
        <taxon>Fungi</taxon>
        <taxon>Dikarya</taxon>
        <taxon>Basidiomycota</taxon>
        <taxon>Ustilaginomycotina</taxon>
        <taxon>Exobasidiomycetes</taxon>
        <taxon>Tilletiales</taxon>
        <taxon>Tilletiaceae</taxon>
        <taxon>Tilletia</taxon>
    </lineage>
</organism>
<dbReference type="InterPro" id="IPR050142">
    <property type="entry name" value="MADS-box/MEF2_TF"/>
</dbReference>
<feature type="region of interest" description="Disordered" evidence="6">
    <location>
        <begin position="864"/>
        <end position="904"/>
    </location>
</feature>
<evidence type="ECO:0000313" key="7">
    <source>
        <dbReference type="EMBL" id="KAE8257781.1"/>
    </source>
</evidence>
<dbReference type="InterPro" id="IPR033897">
    <property type="entry name" value="SRF-like_MADS-box"/>
</dbReference>
<dbReference type="FunFam" id="3.40.1810.10:FF:000002">
    <property type="entry name" value="Serum response factor b"/>
    <property type="match status" value="1"/>
</dbReference>
<feature type="compositionally biased region" description="Gly residues" evidence="6">
    <location>
        <begin position="950"/>
        <end position="960"/>
    </location>
</feature>
<keyword evidence="2" id="KW-0805">Transcription regulation</keyword>
<feature type="region of interest" description="Disordered" evidence="6">
    <location>
        <begin position="1"/>
        <end position="90"/>
    </location>
</feature>
<feature type="compositionally biased region" description="Low complexity" evidence="6">
    <location>
        <begin position="61"/>
        <end position="70"/>
    </location>
</feature>
<reference evidence="7" key="2">
    <citation type="journal article" date="2019" name="IMA Fungus">
        <title>Genome sequencing and comparison of five Tilletia species to identify candidate genes for the detection of regulated species infecting wheat.</title>
        <authorList>
            <person name="Nguyen H.D.T."/>
            <person name="Sultana T."/>
            <person name="Kesanakurti P."/>
            <person name="Hambleton S."/>
        </authorList>
    </citation>
    <scope>NUCLEOTIDE SEQUENCE</scope>
    <source>
        <strain evidence="7">DAOMC 236416</strain>
    </source>
</reference>
<dbReference type="GO" id="GO:0045944">
    <property type="term" value="P:positive regulation of transcription by RNA polymerase II"/>
    <property type="evidence" value="ECO:0007669"/>
    <property type="project" value="InterPro"/>
</dbReference>
<dbReference type="EMBL" id="LWDF02000096">
    <property type="protein sequence ID" value="KAE8257781.1"/>
    <property type="molecule type" value="Genomic_DNA"/>
</dbReference>
<feature type="compositionally biased region" description="Low complexity" evidence="6">
    <location>
        <begin position="427"/>
        <end position="441"/>
    </location>
</feature>
<evidence type="ECO:0000256" key="4">
    <source>
        <dbReference type="ARBA" id="ARBA00023163"/>
    </source>
</evidence>
<feature type="region of interest" description="Disordered" evidence="6">
    <location>
        <begin position="426"/>
        <end position="458"/>
    </location>
</feature>
<feature type="region of interest" description="Disordered" evidence="6">
    <location>
        <begin position="549"/>
        <end position="573"/>
    </location>
</feature>
<accession>A0A177TII1</accession>
<feature type="region of interest" description="Disordered" evidence="6">
    <location>
        <begin position="595"/>
        <end position="614"/>
    </location>
</feature>
<evidence type="ECO:0000256" key="1">
    <source>
        <dbReference type="ARBA" id="ARBA00004123"/>
    </source>
</evidence>
<feature type="compositionally biased region" description="Polar residues" evidence="6">
    <location>
        <begin position="687"/>
        <end position="696"/>
    </location>
</feature>
<proteinExistence type="predicted"/>
<evidence type="ECO:0000256" key="6">
    <source>
        <dbReference type="SAM" id="MobiDB-lite"/>
    </source>
</evidence>
<dbReference type="SUPFAM" id="SSF55455">
    <property type="entry name" value="SRF-like"/>
    <property type="match status" value="1"/>
</dbReference>
<feature type="region of interest" description="Disordered" evidence="6">
    <location>
        <begin position="369"/>
        <end position="388"/>
    </location>
</feature>
<feature type="compositionally biased region" description="Polar residues" evidence="6">
    <location>
        <begin position="253"/>
        <end position="264"/>
    </location>
</feature>
<reference evidence="7" key="1">
    <citation type="submission" date="2016-04" db="EMBL/GenBank/DDBJ databases">
        <authorList>
            <person name="Nguyen H.D."/>
            <person name="Samba Siva P."/>
            <person name="Cullis J."/>
            <person name="Levesque C.A."/>
            <person name="Hambleton S."/>
        </authorList>
    </citation>
    <scope>NUCLEOTIDE SEQUENCE</scope>
    <source>
        <strain evidence="7">DAOMC 236416</strain>
    </source>
</reference>
<name>A0A177TII1_9BASI</name>
<dbReference type="CDD" id="cd00266">
    <property type="entry name" value="MADS_SRF_like"/>
    <property type="match status" value="1"/>
</dbReference>
<dbReference type="Pfam" id="PF00319">
    <property type="entry name" value="SRF-TF"/>
    <property type="match status" value="1"/>
</dbReference>
<feature type="compositionally biased region" description="Low complexity" evidence="6">
    <location>
        <begin position="770"/>
        <end position="779"/>
    </location>
</feature>
<feature type="compositionally biased region" description="Basic residues" evidence="6">
    <location>
        <begin position="307"/>
        <end position="316"/>
    </location>
</feature>
<keyword evidence="8" id="KW-1185">Reference proteome</keyword>
<dbReference type="GO" id="GO:0046983">
    <property type="term" value="F:protein dimerization activity"/>
    <property type="evidence" value="ECO:0007669"/>
    <property type="project" value="InterPro"/>
</dbReference>
<feature type="compositionally biased region" description="Polar residues" evidence="6">
    <location>
        <begin position="549"/>
        <end position="565"/>
    </location>
</feature>
<comment type="caution">
    <text evidence="7">The sequence shown here is derived from an EMBL/GenBank/DDBJ whole genome shotgun (WGS) entry which is preliminary data.</text>
</comment>
<protein>
    <submittedName>
        <fullName evidence="7">Uncharacterized protein</fullName>
    </submittedName>
</protein>
<keyword evidence="4" id="KW-0804">Transcription</keyword>
<evidence type="ECO:0000313" key="8">
    <source>
        <dbReference type="Proteomes" id="UP000077521"/>
    </source>
</evidence>
<feature type="compositionally biased region" description="Polar residues" evidence="6">
    <location>
        <begin position="319"/>
        <end position="332"/>
    </location>
</feature>
<dbReference type="GO" id="GO:0000981">
    <property type="term" value="F:DNA-binding transcription factor activity, RNA polymerase II-specific"/>
    <property type="evidence" value="ECO:0007669"/>
    <property type="project" value="InterPro"/>
</dbReference>
<feature type="region of interest" description="Disordered" evidence="6">
    <location>
        <begin position="733"/>
        <end position="784"/>
    </location>
</feature>
<comment type="subcellular location">
    <subcellularLocation>
        <location evidence="1">Nucleus</location>
    </subcellularLocation>
</comment>
<dbReference type="InterPro" id="IPR002100">
    <property type="entry name" value="TF_MADSbox"/>
</dbReference>
<dbReference type="Gene3D" id="3.40.1810.10">
    <property type="entry name" value="Transcription factor, MADS-box"/>
    <property type="match status" value="1"/>
</dbReference>
<dbReference type="PANTHER" id="PTHR48019">
    <property type="entry name" value="SERUM RESPONSE FACTOR HOMOLOG"/>
    <property type="match status" value="1"/>
</dbReference>
<feature type="region of interest" description="Disordered" evidence="6">
    <location>
        <begin position="670"/>
        <end position="703"/>
    </location>
</feature>
<gene>
    <name evidence="7" type="ORF">A4X13_0g2124</name>
</gene>
<feature type="region of interest" description="Disordered" evidence="6">
    <location>
        <begin position="950"/>
        <end position="969"/>
    </location>
</feature>
<keyword evidence="5" id="KW-0539">Nucleus</keyword>
<dbReference type="Proteomes" id="UP000077521">
    <property type="component" value="Unassembled WGS sequence"/>
</dbReference>
<feature type="compositionally biased region" description="Low complexity" evidence="6">
    <location>
        <begin position="8"/>
        <end position="42"/>
    </location>
</feature>
<keyword evidence="3" id="KW-0238">DNA-binding</keyword>
<dbReference type="InterPro" id="IPR036879">
    <property type="entry name" value="TF_MADSbox_sf"/>
</dbReference>